<sequence>MRDVLIHGYFRTDVRLLYKTATRDITELKPHIQTMLDELNKN</sequence>
<evidence type="ECO:0000256" key="4">
    <source>
        <dbReference type="ARBA" id="ARBA00022801"/>
    </source>
</evidence>
<dbReference type="RefSeq" id="WP_109942150.1">
    <property type="nucleotide sequence ID" value="NZ_CP176366.1"/>
</dbReference>
<keyword evidence="2" id="KW-1277">Toxin-antitoxin system</keyword>
<organism evidence="5 6">
    <name type="scientific">Methanospirillum stamsii</name>
    <dbReference type="NCBI Taxonomy" id="1277351"/>
    <lineage>
        <taxon>Archaea</taxon>
        <taxon>Methanobacteriati</taxon>
        <taxon>Methanobacteriota</taxon>
        <taxon>Stenosarchaea group</taxon>
        <taxon>Methanomicrobia</taxon>
        <taxon>Methanomicrobiales</taxon>
        <taxon>Methanospirillaceae</taxon>
        <taxon>Methanospirillum</taxon>
    </lineage>
</organism>
<evidence type="ECO:0000256" key="3">
    <source>
        <dbReference type="ARBA" id="ARBA00022722"/>
    </source>
</evidence>
<evidence type="ECO:0000256" key="1">
    <source>
        <dbReference type="ARBA" id="ARBA00022553"/>
    </source>
</evidence>
<keyword evidence="6" id="KW-1185">Reference proteome</keyword>
<evidence type="ECO:0000313" key="5">
    <source>
        <dbReference type="EMBL" id="PWR70324.1"/>
    </source>
</evidence>
<dbReference type="GO" id="GO:0110001">
    <property type="term" value="C:toxin-antitoxin complex"/>
    <property type="evidence" value="ECO:0007669"/>
    <property type="project" value="InterPro"/>
</dbReference>
<gene>
    <name evidence="5" type="ORF">DLD82_16105</name>
</gene>
<dbReference type="Proteomes" id="UP000245934">
    <property type="component" value="Unassembled WGS sequence"/>
</dbReference>
<evidence type="ECO:0000256" key="2">
    <source>
        <dbReference type="ARBA" id="ARBA00022649"/>
    </source>
</evidence>
<dbReference type="AlphaFoldDB" id="A0A2V2MQ19"/>
<proteinExistence type="predicted"/>
<dbReference type="GO" id="GO:0016787">
    <property type="term" value="F:hydrolase activity"/>
    <property type="evidence" value="ECO:0007669"/>
    <property type="project" value="UniProtKB-KW"/>
</dbReference>
<dbReference type="Pfam" id="PF01934">
    <property type="entry name" value="HepT-like"/>
    <property type="match status" value="1"/>
</dbReference>
<keyword evidence="1" id="KW-0597">Phosphoprotein</keyword>
<dbReference type="GO" id="GO:0004540">
    <property type="term" value="F:RNA nuclease activity"/>
    <property type="evidence" value="ECO:0007669"/>
    <property type="project" value="InterPro"/>
</dbReference>
<evidence type="ECO:0000313" key="6">
    <source>
        <dbReference type="Proteomes" id="UP000245934"/>
    </source>
</evidence>
<dbReference type="GeneID" id="97609872"/>
<comment type="caution">
    <text evidence="5">The sequence shown here is derived from an EMBL/GenBank/DDBJ whole genome shotgun (WGS) entry which is preliminary data.</text>
</comment>
<evidence type="ECO:0008006" key="7">
    <source>
        <dbReference type="Google" id="ProtNLM"/>
    </source>
</evidence>
<keyword evidence="3" id="KW-0540">Nuclease</keyword>
<accession>A0A2V2MQ19</accession>
<name>A0A2V2MQ19_9EURY</name>
<keyword evidence="4" id="KW-0378">Hydrolase</keyword>
<protein>
    <recommendedName>
        <fullName evidence="7">DUF86 domain-containing protein</fullName>
    </recommendedName>
</protein>
<dbReference type="InterPro" id="IPR008201">
    <property type="entry name" value="HepT-like"/>
</dbReference>
<dbReference type="EMBL" id="QGMZ01000044">
    <property type="protein sequence ID" value="PWR70324.1"/>
    <property type="molecule type" value="Genomic_DNA"/>
</dbReference>
<reference evidence="5 6" key="1">
    <citation type="submission" date="2018-05" db="EMBL/GenBank/DDBJ databases">
        <title>Draft genome of Methanospirillum stamsii Pt1.</title>
        <authorList>
            <person name="Dueholm M.S."/>
            <person name="Nielsen P.H."/>
            <person name="Bakmann L.F."/>
            <person name="Otzen D.E."/>
        </authorList>
    </citation>
    <scope>NUCLEOTIDE SEQUENCE [LARGE SCALE GENOMIC DNA]</scope>
    <source>
        <strain evidence="5 6">Pt1</strain>
    </source>
</reference>